<accession>A0A1Q3BQ09</accession>
<dbReference type="AlphaFoldDB" id="A0A1Q3BQ09"/>
<evidence type="ECO:0000259" key="3">
    <source>
        <dbReference type="PROSITE" id="PS50158"/>
    </source>
</evidence>
<name>A0A1Q3BQ09_CEPFO</name>
<evidence type="ECO:0000313" key="5">
    <source>
        <dbReference type="Proteomes" id="UP000187406"/>
    </source>
</evidence>
<dbReference type="GO" id="GO:0003723">
    <property type="term" value="F:RNA binding"/>
    <property type="evidence" value="ECO:0007669"/>
    <property type="project" value="InterPro"/>
</dbReference>
<feature type="domain" description="CCHC-type" evidence="3">
    <location>
        <begin position="65"/>
        <end position="80"/>
    </location>
</feature>
<dbReference type="PANTHER" id="PTHR22639:SF3">
    <property type="entry name" value="ZINC FINGER CCHC DOMAIN-CONTAINING PROTEIN 3"/>
    <property type="match status" value="1"/>
</dbReference>
<evidence type="ECO:0000313" key="4">
    <source>
        <dbReference type="EMBL" id="GAV70055.1"/>
    </source>
</evidence>
<keyword evidence="1" id="KW-0862">Zinc</keyword>
<dbReference type="InterPro" id="IPR042509">
    <property type="entry name" value="ZCCHC3"/>
</dbReference>
<keyword evidence="5" id="KW-1185">Reference proteome</keyword>
<feature type="domain" description="CCHC-type" evidence="3">
    <location>
        <begin position="18"/>
        <end position="31"/>
    </location>
</feature>
<gene>
    <name evidence="4" type="ORF">CFOL_v3_13554</name>
</gene>
<dbReference type="InterPro" id="IPR025836">
    <property type="entry name" value="Zn_knuckle_CX2CX4HX4C"/>
</dbReference>
<reference evidence="5" key="1">
    <citation type="submission" date="2016-04" db="EMBL/GenBank/DDBJ databases">
        <title>Cephalotus genome sequencing.</title>
        <authorList>
            <person name="Fukushima K."/>
            <person name="Hasebe M."/>
            <person name="Fang X."/>
        </authorList>
    </citation>
    <scope>NUCLEOTIDE SEQUENCE [LARGE SCALE GENOMIC DNA]</scope>
    <source>
        <strain evidence="5">cv. St1</strain>
    </source>
</reference>
<keyword evidence="1" id="KW-0479">Metal-binding</keyword>
<dbReference type="Pfam" id="PF14392">
    <property type="entry name" value="zf-CCHC_4"/>
    <property type="match status" value="2"/>
</dbReference>
<feature type="domain" description="CCHC-type" evidence="3">
    <location>
        <begin position="38"/>
        <end position="51"/>
    </location>
</feature>
<dbReference type="InParanoid" id="A0A1Q3BQ09"/>
<feature type="region of interest" description="Disordered" evidence="2">
    <location>
        <begin position="97"/>
        <end position="132"/>
    </location>
</feature>
<comment type="caution">
    <text evidence="4">The sequence shown here is derived from an EMBL/GenBank/DDBJ whole genome shotgun (WGS) entry which is preliminary data.</text>
</comment>
<proteinExistence type="predicted"/>
<evidence type="ECO:0000256" key="2">
    <source>
        <dbReference type="SAM" id="MobiDB-lite"/>
    </source>
</evidence>
<dbReference type="PANTHER" id="PTHR22639">
    <property type="entry name" value="GAG-RELATED PROTEIN"/>
    <property type="match status" value="1"/>
</dbReference>
<dbReference type="InterPro" id="IPR001878">
    <property type="entry name" value="Znf_CCHC"/>
</dbReference>
<feature type="compositionally biased region" description="Polar residues" evidence="2">
    <location>
        <begin position="104"/>
        <end position="120"/>
    </location>
</feature>
<evidence type="ECO:0000256" key="1">
    <source>
        <dbReference type="PROSITE-ProRule" id="PRU00047"/>
    </source>
</evidence>
<dbReference type="GO" id="GO:0002218">
    <property type="term" value="P:activation of innate immune response"/>
    <property type="evidence" value="ECO:0007669"/>
    <property type="project" value="InterPro"/>
</dbReference>
<dbReference type="Proteomes" id="UP000187406">
    <property type="component" value="Unassembled WGS sequence"/>
</dbReference>
<keyword evidence="1" id="KW-0863">Zinc-finger</keyword>
<feature type="domain" description="CCHC-type" evidence="3">
    <location>
        <begin position="85"/>
        <end position="100"/>
    </location>
</feature>
<protein>
    <submittedName>
        <fullName evidence="4">Zf-CCHC domain-containing protein/zf-CCHC_4 domain-containing protein</fullName>
    </submittedName>
</protein>
<dbReference type="InterPro" id="IPR036875">
    <property type="entry name" value="Znf_CCHC_sf"/>
</dbReference>
<organism evidence="4 5">
    <name type="scientific">Cephalotus follicularis</name>
    <name type="common">Albany pitcher plant</name>
    <dbReference type="NCBI Taxonomy" id="3775"/>
    <lineage>
        <taxon>Eukaryota</taxon>
        <taxon>Viridiplantae</taxon>
        <taxon>Streptophyta</taxon>
        <taxon>Embryophyta</taxon>
        <taxon>Tracheophyta</taxon>
        <taxon>Spermatophyta</taxon>
        <taxon>Magnoliopsida</taxon>
        <taxon>eudicotyledons</taxon>
        <taxon>Gunneridae</taxon>
        <taxon>Pentapetalae</taxon>
        <taxon>rosids</taxon>
        <taxon>fabids</taxon>
        <taxon>Oxalidales</taxon>
        <taxon>Cephalotaceae</taxon>
        <taxon>Cephalotus</taxon>
    </lineage>
</organism>
<dbReference type="Pfam" id="PF00098">
    <property type="entry name" value="zf-CCHC"/>
    <property type="match status" value="2"/>
</dbReference>
<sequence length="141" mass="15494">MAAKGTLSQEDDIRPGACFYCGRAGHQVKDCWLKNKLCRRCGVTGHVMKNCTGDPSQQTANSRDCTHCGHTGHQLKNCRKWNGWCLWCGASNHLQKDCPERQGSVPTGPTGRSETADGPSQQGGKGKNVMRGNFYSYLHHT</sequence>
<dbReference type="Gene3D" id="4.10.60.10">
    <property type="entry name" value="Zinc finger, CCHC-type"/>
    <property type="match status" value="2"/>
</dbReference>
<dbReference type="GO" id="GO:0008270">
    <property type="term" value="F:zinc ion binding"/>
    <property type="evidence" value="ECO:0007669"/>
    <property type="project" value="UniProtKB-KW"/>
</dbReference>
<dbReference type="PROSITE" id="PS50158">
    <property type="entry name" value="ZF_CCHC"/>
    <property type="match status" value="4"/>
</dbReference>
<dbReference type="GO" id="GO:0003690">
    <property type="term" value="F:double-stranded DNA binding"/>
    <property type="evidence" value="ECO:0007669"/>
    <property type="project" value="InterPro"/>
</dbReference>
<dbReference type="EMBL" id="BDDD01000775">
    <property type="protein sequence ID" value="GAV70055.1"/>
    <property type="molecule type" value="Genomic_DNA"/>
</dbReference>
<dbReference type="SMART" id="SM00343">
    <property type="entry name" value="ZnF_C2HC"/>
    <property type="match status" value="4"/>
</dbReference>
<dbReference type="SUPFAM" id="SSF57756">
    <property type="entry name" value="Retrovirus zinc finger-like domains"/>
    <property type="match status" value="2"/>
</dbReference>
<dbReference type="OrthoDB" id="514078at2759"/>